<keyword evidence="1" id="KW-0560">Oxidoreductase</keyword>
<dbReference type="EMBL" id="LT629757">
    <property type="protein sequence ID" value="SDS09235.1"/>
    <property type="molecule type" value="Genomic_DNA"/>
</dbReference>
<keyword evidence="2" id="KW-0503">Monooxygenase</keyword>
<keyword evidence="5" id="KW-1185">Reference proteome</keyword>
<dbReference type="PANTHER" id="PTHR13789">
    <property type="entry name" value="MONOOXYGENASE"/>
    <property type="match status" value="1"/>
</dbReference>
<dbReference type="AlphaFoldDB" id="A0A1H1PDZ9"/>
<evidence type="ECO:0000256" key="2">
    <source>
        <dbReference type="ARBA" id="ARBA00023033"/>
    </source>
</evidence>
<reference evidence="5" key="1">
    <citation type="submission" date="2016-10" db="EMBL/GenBank/DDBJ databases">
        <authorList>
            <person name="Varghese N."/>
            <person name="Submissions S."/>
        </authorList>
    </citation>
    <scope>NUCLEOTIDE SEQUENCE [LARGE SCALE GENOMIC DNA]</scope>
    <source>
        <strain evidence="5">DSM 22127</strain>
    </source>
</reference>
<dbReference type="PRINTS" id="PR00420">
    <property type="entry name" value="RNGMNOXGNASE"/>
</dbReference>
<dbReference type="InterPro" id="IPR050493">
    <property type="entry name" value="FAD-dep_Monooxygenase_BioMet"/>
</dbReference>
<dbReference type="SUPFAM" id="SSF51905">
    <property type="entry name" value="FAD/NAD(P)-binding domain"/>
    <property type="match status" value="1"/>
</dbReference>
<dbReference type="InterPro" id="IPR036188">
    <property type="entry name" value="FAD/NAD-bd_sf"/>
</dbReference>
<dbReference type="GO" id="GO:0004497">
    <property type="term" value="F:monooxygenase activity"/>
    <property type="evidence" value="ECO:0007669"/>
    <property type="project" value="UniProtKB-KW"/>
</dbReference>
<dbReference type="PANTHER" id="PTHR13789:SF309">
    <property type="entry name" value="PUTATIVE (AFU_ORTHOLOGUE AFUA_6G14510)-RELATED"/>
    <property type="match status" value="1"/>
</dbReference>
<feature type="domain" description="FAD-binding" evidence="3">
    <location>
        <begin position="6"/>
        <end position="345"/>
    </location>
</feature>
<dbReference type="NCBIfam" id="NF005313">
    <property type="entry name" value="PRK06847.1"/>
    <property type="match status" value="1"/>
</dbReference>
<name>A0A1H1PDZ9_9ACTN</name>
<dbReference type="STRING" id="642780.SAMN04488570_1110"/>
<evidence type="ECO:0000256" key="1">
    <source>
        <dbReference type="ARBA" id="ARBA00023002"/>
    </source>
</evidence>
<proteinExistence type="predicted"/>
<protein>
    <submittedName>
        <fullName evidence="4">2-polyprenyl-6-methoxyphenol hydroxylase</fullName>
    </submittedName>
</protein>
<evidence type="ECO:0000313" key="4">
    <source>
        <dbReference type="EMBL" id="SDS09235.1"/>
    </source>
</evidence>
<dbReference type="Gene3D" id="3.50.50.60">
    <property type="entry name" value="FAD/NAD(P)-binding domain"/>
    <property type="match status" value="1"/>
</dbReference>
<dbReference type="InterPro" id="IPR002938">
    <property type="entry name" value="FAD-bd"/>
</dbReference>
<organism evidence="4 5">
    <name type="scientific">Nocardioides scoriae</name>
    <dbReference type="NCBI Taxonomy" id="642780"/>
    <lineage>
        <taxon>Bacteria</taxon>
        <taxon>Bacillati</taxon>
        <taxon>Actinomycetota</taxon>
        <taxon>Actinomycetes</taxon>
        <taxon>Propionibacteriales</taxon>
        <taxon>Nocardioidaceae</taxon>
        <taxon>Nocardioides</taxon>
    </lineage>
</organism>
<evidence type="ECO:0000313" key="5">
    <source>
        <dbReference type="Proteomes" id="UP000198859"/>
    </source>
</evidence>
<dbReference type="GO" id="GO:0071949">
    <property type="term" value="F:FAD binding"/>
    <property type="evidence" value="ECO:0007669"/>
    <property type="project" value="InterPro"/>
</dbReference>
<sequence>MPAVRSVLVVGGGAAGAATAVLLAEQGVSVDLVDIAPDIATHGSGITLQGNALRVLRELGVWDAVREHGYAFDGLGLRAPDPHGSLVAELDDIRTGGDDLPATLGMPRPTMARILLDRAVAVGVKVRFATTYTSLTQDADGVDVLFADESTARYDLVVGADGIRSWTRRQLGIPLETSSTGMGIWRVFTTRPASVTRTDLYYGGPCYIAGYCPTGEDSLYAYVVERAQDRSTLGPDEQLEVMRGLAAAYHGPWDEIRERMDDPTRVNYTWFESHVLDAPWNRGRVVLVGDAAHTCPPTLAQGAAQALEDASVLAEVLLAADVLDDRVWEQFHARRVDRARTVVEASLQLGQWLLDGERGDVPGLMGRTAAMLRDPA</sequence>
<evidence type="ECO:0000259" key="3">
    <source>
        <dbReference type="Pfam" id="PF01494"/>
    </source>
</evidence>
<dbReference type="OrthoDB" id="3212532at2"/>
<dbReference type="Pfam" id="PF01494">
    <property type="entry name" value="FAD_binding_3"/>
    <property type="match status" value="1"/>
</dbReference>
<accession>A0A1H1PDZ9</accession>
<dbReference type="RefSeq" id="WP_091727032.1">
    <property type="nucleotide sequence ID" value="NZ_LT629757.1"/>
</dbReference>
<gene>
    <name evidence="4" type="ORF">SAMN04488570_1110</name>
</gene>
<dbReference type="Proteomes" id="UP000198859">
    <property type="component" value="Chromosome I"/>
</dbReference>